<dbReference type="AlphaFoldDB" id="A0AAW6KGW1"/>
<evidence type="ECO:0000313" key="2">
    <source>
        <dbReference type="Proteomes" id="UP001216709"/>
    </source>
</evidence>
<reference evidence="1" key="1">
    <citation type="submission" date="2022-12" db="EMBL/GenBank/DDBJ databases">
        <title>Draft Genome Sequences of Bacillus licheniformis and Bacillus paralicheniformis strains isolated from Irish skim milk powders.</title>
        <authorList>
            <person name="Lourenco A."/>
            <person name="Li F."/>
            <person name="Geraldine D."/>
            <person name="Tobin J.T."/>
            <person name="Butler F."/>
            <person name="Jordan K."/>
            <person name="Obrien T."/>
        </authorList>
    </citation>
    <scope>NUCLEOTIDE SEQUENCE</scope>
    <source>
        <strain evidence="1">3370</strain>
    </source>
</reference>
<dbReference type="Proteomes" id="UP001216709">
    <property type="component" value="Unassembled WGS sequence"/>
</dbReference>
<proteinExistence type="predicted"/>
<organism evidence="1 2">
    <name type="scientific">Bacillus paralicheniformis</name>
    <dbReference type="NCBI Taxonomy" id="1648923"/>
    <lineage>
        <taxon>Bacteria</taxon>
        <taxon>Bacillati</taxon>
        <taxon>Bacillota</taxon>
        <taxon>Bacilli</taxon>
        <taxon>Bacillales</taxon>
        <taxon>Bacillaceae</taxon>
        <taxon>Bacillus</taxon>
    </lineage>
</organism>
<protein>
    <submittedName>
        <fullName evidence="1">Uncharacterized protein</fullName>
    </submittedName>
</protein>
<dbReference type="EMBL" id="JARAFO010000062">
    <property type="protein sequence ID" value="MDE1453759.1"/>
    <property type="molecule type" value="Genomic_DNA"/>
</dbReference>
<evidence type="ECO:0000313" key="1">
    <source>
        <dbReference type="EMBL" id="MDE1453759.1"/>
    </source>
</evidence>
<sequence>MTAIPRPSAIAPPKPVTAAPAAFNAPLAFSIEFITDCPERLAVCADRLVLVSPSEATAAAPATPVIDEDILVEDVVIALDISEVDARIDAIEVPSRDIVDENRSTAVIVKRILRSLTR</sequence>
<comment type="caution">
    <text evidence="1">The sequence shown here is derived from an EMBL/GenBank/DDBJ whole genome shotgun (WGS) entry which is preliminary data.</text>
</comment>
<name>A0AAW6KGW1_9BACI</name>
<accession>A0AAW6KGW1</accession>
<dbReference type="RefSeq" id="WP_161517785.1">
    <property type="nucleotide sequence ID" value="NZ_CP033198.1"/>
</dbReference>
<gene>
    <name evidence="1" type="ORF">PVN32_16480</name>
</gene>